<proteinExistence type="inferred from homology"/>
<keyword evidence="1" id="KW-1015">Disulfide bond</keyword>
<organism evidence="8 9">
    <name type="scientific">Rhodotorula diobovata</name>
    <dbReference type="NCBI Taxonomy" id="5288"/>
    <lineage>
        <taxon>Eukaryota</taxon>
        <taxon>Fungi</taxon>
        <taxon>Dikarya</taxon>
        <taxon>Basidiomycota</taxon>
        <taxon>Pucciniomycotina</taxon>
        <taxon>Microbotryomycetes</taxon>
        <taxon>Sporidiobolales</taxon>
        <taxon>Sporidiobolaceae</taxon>
        <taxon>Rhodotorula</taxon>
    </lineage>
</organism>
<comment type="similarity">
    <text evidence="2">Belongs to the AB hydrolase superfamily. Lipase family. Class 3 subfamily.</text>
</comment>
<comment type="caution">
    <text evidence="8">The sequence shown here is derived from an EMBL/GenBank/DDBJ whole genome shotgun (WGS) entry which is preliminary data.</text>
</comment>
<feature type="transmembrane region" description="Helical" evidence="6">
    <location>
        <begin position="58"/>
        <end position="79"/>
    </location>
</feature>
<dbReference type="Proteomes" id="UP000311382">
    <property type="component" value="Unassembled WGS sequence"/>
</dbReference>
<evidence type="ECO:0000256" key="1">
    <source>
        <dbReference type="ARBA" id="ARBA00023157"/>
    </source>
</evidence>
<evidence type="ECO:0000256" key="4">
    <source>
        <dbReference type="ARBA" id="ARBA00048461"/>
    </source>
</evidence>
<dbReference type="EMBL" id="SOZI01000199">
    <property type="protein sequence ID" value="TNY17476.1"/>
    <property type="molecule type" value="Genomic_DNA"/>
</dbReference>
<feature type="compositionally biased region" description="Low complexity" evidence="5">
    <location>
        <begin position="711"/>
        <end position="721"/>
    </location>
</feature>
<dbReference type="InterPro" id="IPR051218">
    <property type="entry name" value="Sec_MonoDiacylglyc_Lipase"/>
</dbReference>
<dbReference type="AlphaFoldDB" id="A0A5C5FMP3"/>
<evidence type="ECO:0000256" key="6">
    <source>
        <dbReference type="SAM" id="Phobius"/>
    </source>
</evidence>
<dbReference type="GO" id="GO:0006629">
    <property type="term" value="P:lipid metabolic process"/>
    <property type="evidence" value="ECO:0007669"/>
    <property type="project" value="InterPro"/>
</dbReference>
<feature type="domain" description="Fungal lipase-type" evidence="7">
    <location>
        <begin position="334"/>
        <end position="485"/>
    </location>
</feature>
<evidence type="ECO:0000256" key="3">
    <source>
        <dbReference type="ARBA" id="ARBA00047591"/>
    </source>
</evidence>
<evidence type="ECO:0000259" key="7">
    <source>
        <dbReference type="Pfam" id="PF01764"/>
    </source>
</evidence>
<dbReference type="InterPro" id="IPR029058">
    <property type="entry name" value="AB_hydrolase_fold"/>
</dbReference>
<feature type="compositionally biased region" description="Low complexity" evidence="5">
    <location>
        <begin position="681"/>
        <end position="691"/>
    </location>
</feature>
<feature type="transmembrane region" description="Helical" evidence="6">
    <location>
        <begin position="91"/>
        <end position="115"/>
    </location>
</feature>
<keyword evidence="6" id="KW-0472">Membrane</keyword>
<comment type="catalytic activity">
    <reaction evidence="4">
        <text>a monoacylglycerol + H2O = glycerol + a fatty acid + H(+)</text>
        <dbReference type="Rhea" id="RHEA:15245"/>
        <dbReference type="ChEBI" id="CHEBI:15377"/>
        <dbReference type="ChEBI" id="CHEBI:15378"/>
        <dbReference type="ChEBI" id="CHEBI:17408"/>
        <dbReference type="ChEBI" id="CHEBI:17754"/>
        <dbReference type="ChEBI" id="CHEBI:28868"/>
    </reaction>
</comment>
<feature type="region of interest" description="Disordered" evidence="5">
    <location>
        <begin position="676"/>
        <end position="721"/>
    </location>
</feature>
<keyword evidence="6" id="KW-1133">Transmembrane helix</keyword>
<dbReference type="OrthoDB" id="426718at2759"/>
<accession>A0A5C5FMP3</accession>
<gene>
    <name evidence="8" type="ORF">DMC30DRAFT_106662</name>
</gene>
<reference evidence="8 9" key="1">
    <citation type="submission" date="2019-03" db="EMBL/GenBank/DDBJ databases">
        <title>Rhodosporidium diobovatum UCD-FST 08-225 genome sequencing, assembly, and annotation.</title>
        <authorList>
            <person name="Fakankun I.U."/>
            <person name="Fristensky B."/>
            <person name="Levin D.B."/>
        </authorList>
    </citation>
    <scope>NUCLEOTIDE SEQUENCE [LARGE SCALE GENOMIC DNA]</scope>
    <source>
        <strain evidence="8 9">UCD-FST 08-225</strain>
    </source>
</reference>
<sequence length="721" mass="77932">MLNLSSLRKSSQASTMDETKAGKALHAPILSHVQELYSFTKYRKSPLERLSASSPIQALLSAVAFLWRGLVAIVFDVLLSPSSFLLDPVQSLSILLFYPVFGAAIFAISVGFALARVGGYGDSLIDYVSDRWAQGYSIVNWPAPELFDELASSVEQAQVYLDGTKATTDRQDWPLDEDAVFRERAVVRTFSLPLARTFLGFNALVYERKDALVIQAKEVATTAHEAFGEHSDAFIKELESAAQMLVLSEGTIHAQAEKWGVEFEGVSDLNSVAGSFAGLFYSPLGSQQPFIVLTFKGLLPSVSVLFSPPLVTRFNALTLPSQLALAPRAGTGPTAFAEWLTDCTLDRTSATSVLGGGGAHTGFFEALFRSPRRDYEGNGYDTVVRALQQVAKVLRGNKDAKVQLWVTGHSLGGGYAELAFMRFLTSPDDLGPNIELRDCYTFGAPRPGDGQLAGLFEKLSLTPLDRPNALWRVKNRLDLVTRIPLGLADDEDVRDALSPLSVHNYAHLGPAVRLHRPDEATGQGRFSIEFLGRLRGSAHVRIVEAGDVDVPWQAAGGGGRSLDDVEPDAAPSSTGKPGAQASPSSSTSSSPSSGGGVLSSLRGMLKSALKTTDSALYRFFAERGTNPVKWGVTLFAALVPCVWNHCASACTLSHLVWVRTGTRCCQRLTLRCPDDGAQSLRRTSTRSASRPRAPRPPMRPPHTRARRPRRPSSTSSAARAP</sequence>
<feature type="compositionally biased region" description="Low complexity" evidence="5">
    <location>
        <begin position="582"/>
        <end position="592"/>
    </location>
</feature>
<feature type="compositionally biased region" description="Basic residues" evidence="5">
    <location>
        <begin position="701"/>
        <end position="710"/>
    </location>
</feature>
<name>A0A5C5FMP3_9BASI</name>
<evidence type="ECO:0000313" key="9">
    <source>
        <dbReference type="Proteomes" id="UP000311382"/>
    </source>
</evidence>
<keyword evidence="6" id="KW-0812">Transmembrane</keyword>
<dbReference type="PANTHER" id="PTHR45856:SF24">
    <property type="entry name" value="FUNGAL LIPASE-LIKE DOMAIN-CONTAINING PROTEIN"/>
    <property type="match status" value="1"/>
</dbReference>
<comment type="catalytic activity">
    <reaction evidence="3">
        <text>a diacylglycerol + H2O = a monoacylglycerol + a fatty acid + H(+)</text>
        <dbReference type="Rhea" id="RHEA:32731"/>
        <dbReference type="ChEBI" id="CHEBI:15377"/>
        <dbReference type="ChEBI" id="CHEBI:15378"/>
        <dbReference type="ChEBI" id="CHEBI:17408"/>
        <dbReference type="ChEBI" id="CHEBI:18035"/>
        <dbReference type="ChEBI" id="CHEBI:28868"/>
    </reaction>
</comment>
<dbReference type="STRING" id="5288.A0A5C5FMP3"/>
<protein>
    <recommendedName>
        <fullName evidence="7">Fungal lipase-type domain-containing protein</fullName>
    </recommendedName>
</protein>
<dbReference type="Gene3D" id="3.40.50.1820">
    <property type="entry name" value="alpha/beta hydrolase"/>
    <property type="match status" value="1"/>
</dbReference>
<dbReference type="SUPFAM" id="SSF53474">
    <property type="entry name" value="alpha/beta-Hydrolases"/>
    <property type="match status" value="1"/>
</dbReference>
<evidence type="ECO:0000256" key="2">
    <source>
        <dbReference type="ARBA" id="ARBA00043996"/>
    </source>
</evidence>
<dbReference type="InterPro" id="IPR002921">
    <property type="entry name" value="Fungal_lipase-type"/>
</dbReference>
<evidence type="ECO:0000256" key="5">
    <source>
        <dbReference type="SAM" id="MobiDB-lite"/>
    </source>
</evidence>
<evidence type="ECO:0000313" key="8">
    <source>
        <dbReference type="EMBL" id="TNY17476.1"/>
    </source>
</evidence>
<feature type="region of interest" description="Disordered" evidence="5">
    <location>
        <begin position="556"/>
        <end position="597"/>
    </location>
</feature>
<keyword evidence="9" id="KW-1185">Reference proteome</keyword>
<dbReference type="Pfam" id="PF01764">
    <property type="entry name" value="Lipase_3"/>
    <property type="match status" value="1"/>
</dbReference>
<dbReference type="CDD" id="cd00519">
    <property type="entry name" value="Lipase_3"/>
    <property type="match status" value="1"/>
</dbReference>
<dbReference type="PANTHER" id="PTHR45856">
    <property type="entry name" value="ALPHA/BETA-HYDROLASES SUPERFAMILY PROTEIN"/>
    <property type="match status" value="1"/>
</dbReference>